<comment type="similarity">
    <text evidence="2 10">Belongs to the cytochrome c oxidase IV family.</text>
</comment>
<evidence type="ECO:0000256" key="9">
    <source>
        <dbReference type="ARBA" id="ARBA00023136"/>
    </source>
</evidence>
<feature type="non-terminal residue" evidence="11">
    <location>
        <position position="1"/>
    </location>
</feature>
<evidence type="ECO:0000256" key="7">
    <source>
        <dbReference type="ARBA" id="ARBA00023002"/>
    </source>
</evidence>
<evidence type="ECO:0000313" key="12">
    <source>
        <dbReference type="EnsemblMetazoa" id="XP_019769796.1"/>
    </source>
</evidence>
<evidence type="ECO:0000256" key="2">
    <source>
        <dbReference type="ARBA" id="ARBA00008135"/>
    </source>
</evidence>
<evidence type="ECO:0000256" key="8">
    <source>
        <dbReference type="ARBA" id="ARBA00023128"/>
    </source>
</evidence>
<comment type="function">
    <text evidence="10">Component of the cytochrome c oxidase, the last enzyme in the mitochondrial electron transport chain which drives oxidative phosphorylation.</text>
</comment>
<accession>N6TQJ1</accession>
<comment type="subunit">
    <text evidence="10">Component of the cytochrome c oxidase (complex IV, CIV), a multisubunit enzyme composed of 14 subunits.</text>
</comment>
<keyword evidence="4 10" id="KW-0999">Mitochondrion inner membrane</keyword>
<evidence type="ECO:0000256" key="10">
    <source>
        <dbReference type="RuleBase" id="RU367145"/>
    </source>
</evidence>
<keyword evidence="5" id="KW-0809">Transit peptide</keyword>
<name>N6TQJ1_DENPD</name>
<dbReference type="Proteomes" id="UP000019118">
    <property type="component" value="Unassembled WGS sequence"/>
</dbReference>
<keyword evidence="8 10" id="KW-0496">Mitochondrion</keyword>
<dbReference type="OMA" id="LSDEWKH"/>
<keyword evidence="9" id="KW-0472">Membrane</keyword>
<evidence type="ECO:0000256" key="4">
    <source>
        <dbReference type="ARBA" id="ARBA00022792"/>
    </source>
</evidence>
<evidence type="ECO:0000256" key="6">
    <source>
        <dbReference type="ARBA" id="ARBA00022989"/>
    </source>
</evidence>
<dbReference type="PANTHER" id="PTHR10707:SF10">
    <property type="entry name" value="CYTOCHROME C OXIDASE SUBUNIT 4"/>
    <property type="match status" value="1"/>
</dbReference>
<dbReference type="SUPFAM" id="SSF81406">
    <property type="entry name" value="Mitochondrial cytochrome c oxidase subunit IV"/>
    <property type="match status" value="1"/>
</dbReference>
<dbReference type="FunFam" id="1.10.442.10:FF:000001">
    <property type="entry name" value="Cytochrome c oxidase subunit 4 isoform 1"/>
    <property type="match status" value="1"/>
</dbReference>
<dbReference type="Pfam" id="PF02936">
    <property type="entry name" value="COX4"/>
    <property type="match status" value="1"/>
</dbReference>
<sequence>MKILKSRQVWKSIRCMGHMVGKRDQYWLDRIGSREIVGYGLNGQPCYADWADFPFPAIKWKETTPDIQSLNEKAKGDWRLLSKEEKKTLYRANFCQTYAEFLNQPGDWPEVFGWTLVLCSLPIWIYLYLRTFVYGELPESFSPSRRRAQLRRQIDLQMNPIQGLSSEWDYERMDWKRVTWRTPPNPFVVCPDDD</sequence>
<keyword evidence="6" id="KW-1133">Transmembrane helix</keyword>
<dbReference type="PRINTS" id="PR01873">
    <property type="entry name" value="CYTCOXIDASE4"/>
</dbReference>
<dbReference type="InterPro" id="IPR013288">
    <property type="entry name" value="Cyt_c_oxidase_su4"/>
</dbReference>
<dbReference type="UniPathway" id="UPA00705"/>
<evidence type="ECO:0000256" key="5">
    <source>
        <dbReference type="ARBA" id="ARBA00022946"/>
    </source>
</evidence>
<dbReference type="CDD" id="cd00922">
    <property type="entry name" value="Cyt_c_Oxidase_IV"/>
    <property type="match status" value="1"/>
</dbReference>
<dbReference type="AlphaFoldDB" id="N6TQJ1"/>
<reference evidence="12" key="2">
    <citation type="submission" date="2024-08" db="UniProtKB">
        <authorList>
            <consortium name="EnsemblMetazoa"/>
        </authorList>
    </citation>
    <scope>IDENTIFICATION</scope>
</reference>
<dbReference type="Gene3D" id="1.10.442.10">
    <property type="entry name" value="Cytochrome c oxidase subunit IV"/>
    <property type="match status" value="1"/>
</dbReference>
<dbReference type="InterPro" id="IPR036639">
    <property type="entry name" value="Cyt_c_oxidase_su4_sf"/>
</dbReference>
<dbReference type="OrthoDB" id="186013at2759"/>
<keyword evidence="7" id="KW-0560">Oxidoreductase</keyword>
<dbReference type="KEGG" id="dpa:109544174"/>
<keyword evidence="3" id="KW-0812">Transmembrane</keyword>
<dbReference type="GO" id="GO:0045277">
    <property type="term" value="C:respiratory chain complex IV"/>
    <property type="evidence" value="ECO:0007669"/>
    <property type="project" value="InterPro"/>
</dbReference>
<protein>
    <recommendedName>
        <fullName evidence="10">Cytochrome c oxidase subunit 4</fullName>
    </recommendedName>
</protein>
<evidence type="ECO:0000313" key="11">
    <source>
        <dbReference type="EMBL" id="ENN71500.1"/>
    </source>
</evidence>
<evidence type="ECO:0000313" key="13">
    <source>
        <dbReference type="Proteomes" id="UP000019118"/>
    </source>
</evidence>
<gene>
    <name evidence="12" type="primary">109544174</name>
    <name evidence="11" type="ORF">YQE_11794</name>
</gene>
<comment type="subcellular location">
    <subcellularLocation>
        <location evidence="1 10">Mitochondrion inner membrane</location>
        <topology evidence="1 10">Single-pass membrane protein</topology>
    </subcellularLocation>
</comment>
<dbReference type="GO" id="GO:0016491">
    <property type="term" value="F:oxidoreductase activity"/>
    <property type="evidence" value="ECO:0007669"/>
    <property type="project" value="UniProtKB-KW"/>
</dbReference>
<dbReference type="GO" id="GO:0006123">
    <property type="term" value="P:mitochondrial electron transport, cytochrome c to oxygen"/>
    <property type="evidence" value="ECO:0007669"/>
    <property type="project" value="InterPro"/>
</dbReference>
<dbReference type="HOGENOM" id="CLU_117340_1_0_1"/>
<dbReference type="GO" id="GO:0005743">
    <property type="term" value="C:mitochondrial inner membrane"/>
    <property type="evidence" value="ECO:0007669"/>
    <property type="project" value="UniProtKB-SubCell"/>
</dbReference>
<proteinExistence type="inferred from homology"/>
<dbReference type="EnsemblMetazoa" id="XM_019914237.1">
    <property type="protein sequence ID" value="XP_019769796.1"/>
    <property type="gene ID" value="LOC109544174"/>
</dbReference>
<reference evidence="11 13" key="1">
    <citation type="journal article" date="2013" name="Genome Biol.">
        <title>Draft genome of the mountain pine beetle, Dendroctonus ponderosae Hopkins, a major forest pest.</title>
        <authorList>
            <person name="Keeling C.I."/>
            <person name="Yuen M.M."/>
            <person name="Liao N.Y."/>
            <person name="Docking T.R."/>
            <person name="Chan S.K."/>
            <person name="Taylor G.A."/>
            <person name="Palmquist D.L."/>
            <person name="Jackman S.D."/>
            <person name="Nguyen A."/>
            <person name="Li M."/>
            <person name="Henderson H."/>
            <person name="Janes J.K."/>
            <person name="Zhao Y."/>
            <person name="Pandoh P."/>
            <person name="Moore R."/>
            <person name="Sperling F.A."/>
            <person name="Huber D.P."/>
            <person name="Birol I."/>
            <person name="Jones S.J."/>
            <person name="Bohlmann J."/>
        </authorList>
    </citation>
    <scope>NUCLEOTIDE SEQUENCE</scope>
</reference>
<organism evidence="11">
    <name type="scientific">Dendroctonus ponderosae</name>
    <name type="common">Mountain pine beetle</name>
    <dbReference type="NCBI Taxonomy" id="77166"/>
    <lineage>
        <taxon>Eukaryota</taxon>
        <taxon>Metazoa</taxon>
        <taxon>Ecdysozoa</taxon>
        <taxon>Arthropoda</taxon>
        <taxon>Hexapoda</taxon>
        <taxon>Insecta</taxon>
        <taxon>Pterygota</taxon>
        <taxon>Neoptera</taxon>
        <taxon>Endopterygota</taxon>
        <taxon>Coleoptera</taxon>
        <taxon>Polyphaga</taxon>
        <taxon>Cucujiformia</taxon>
        <taxon>Curculionidae</taxon>
        <taxon>Scolytinae</taxon>
        <taxon>Dendroctonus</taxon>
    </lineage>
</organism>
<keyword evidence="13" id="KW-1185">Reference proteome</keyword>
<comment type="pathway">
    <text evidence="10">Energy metabolism; oxidative phosphorylation.</text>
</comment>
<evidence type="ECO:0000256" key="1">
    <source>
        <dbReference type="ARBA" id="ARBA00004434"/>
    </source>
</evidence>
<evidence type="ECO:0000256" key="3">
    <source>
        <dbReference type="ARBA" id="ARBA00022692"/>
    </source>
</evidence>
<dbReference type="InterPro" id="IPR004203">
    <property type="entry name" value="Cyt_c_oxidase_su4_fam"/>
</dbReference>
<dbReference type="PANTHER" id="PTHR10707">
    <property type="entry name" value="CYTOCHROME C OXIDASE SUBUNIT IV"/>
    <property type="match status" value="1"/>
</dbReference>
<dbReference type="EMBL" id="KB741266">
    <property type="protein sequence ID" value="ENN71500.1"/>
    <property type="molecule type" value="Genomic_DNA"/>
</dbReference>